<dbReference type="InterPro" id="IPR011335">
    <property type="entry name" value="Restrct_endonuc-II-like"/>
</dbReference>
<evidence type="ECO:0000313" key="3">
    <source>
        <dbReference type="Proteomes" id="UP001589645"/>
    </source>
</evidence>
<organism evidence="2 3">
    <name type="scientific">Vibrio olivae</name>
    <dbReference type="NCBI Taxonomy" id="1243002"/>
    <lineage>
        <taxon>Bacteria</taxon>
        <taxon>Pseudomonadati</taxon>
        <taxon>Pseudomonadota</taxon>
        <taxon>Gammaproteobacteria</taxon>
        <taxon>Vibrionales</taxon>
        <taxon>Vibrionaceae</taxon>
        <taxon>Vibrio</taxon>
    </lineage>
</organism>
<reference evidence="2 3" key="1">
    <citation type="submission" date="2024-09" db="EMBL/GenBank/DDBJ databases">
        <authorList>
            <person name="Sun Q."/>
            <person name="Mori K."/>
        </authorList>
    </citation>
    <scope>NUCLEOTIDE SEQUENCE [LARGE SCALE GENOMIC DNA]</scope>
    <source>
        <strain evidence="2 3">CECT 8064</strain>
    </source>
</reference>
<evidence type="ECO:0000259" key="1">
    <source>
        <dbReference type="Pfam" id="PF12705"/>
    </source>
</evidence>
<protein>
    <submittedName>
        <fullName evidence="2">PD-(D/E)XK nuclease family protein</fullName>
    </submittedName>
</protein>
<accession>A0ABV5HUJ3</accession>
<dbReference type="Gene3D" id="3.90.320.10">
    <property type="match status" value="1"/>
</dbReference>
<comment type="caution">
    <text evidence="2">The sequence shown here is derived from an EMBL/GenBank/DDBJ whole genome shotgun (WGS) entry which is preliminary data.</text>
</comment>
<dbReference type="SUPFAM" id="SSF52980">
    <property type="entry name" value="Restriction endonuclease-like"/>
    <property type="match status" value="1"/>
</dbReference>
<sequence>MVIPENNLLCKVIDGKKVLAASYSQIDTFVQCPYKWYKTYVEGHRSTEKHEATSYGTVIHQTMEYFFKNGCRPSYEDMSKAFNYYADIEKIPFDSVKSQIESMQHAARLIRWIVGLFEKDAAGNYKKVWSDLTPMEKVIRGSRPAGVEEDFVLPYKLPKPLTLDGVTYDKVHIIGSVDWRGEYKTKDRTAMYTIDWKSGRKLFDKDKLLHNLQHPIYAFYIYRKYKVLPDMCSYFFTRMLDNQNVKVDKEKVERSVKELNDILLDMYDFETNKIDSYQAHVWNDAKQGYKYETRYLTGRQPACLEPRPKPLCFWCDFSTHKQGTCRYSSDWDESKRKNKKD</sequence>
<keyword evidence="3" id="KW-1185">Reference proteome</keyword>
<dbReference type="EMBL" id="JBHMEP010000022">
    <property type="protein sequence ID" value="MFB9137789.1"/>
    <property type="molecule type" value="Genomic_DNA"/>
</dbReference>
<gene>
    <name evidence="2" type="ORF">ACFFUV_22840</name>
</gene>
<dbReference type="Pfam" id="PF12705">
    <property type="entry name" value="PDDEXK_1"/>
    <property type="match status" value="1"/>
</dbReference>
<evidence type="ECO:0000313" key="2">
    <source>
        <dbReference type="EMBL" id="MFB9137789.1"/>
    </source>
</evidence>
<name>A0ABV5HUJ3_9VIBR</name>
<dbReference type="InterPro" id="IPR011604">
    <property type="entry name" value="PDDEXK-like_dom_sf"/>
</dbReference>
<feature type="domain" description="PD-(D/E)XK endonuclease-like" evidence="1">
    <location>
        <begin position="21"/>
        <end position="318"/>
    </location>
</feature>
<dbReference type="Proteomes" id="UP001589645">
    <property type="component" value="Unassembled WGS sequence"/>
</dbReference>
<proteinExistence type="predicted"/>
<dbReference type="InterPro" id="IPR038726">
    <property type="entry name" value="PDDEXK_AddAB-type"/>
</dbReference>
<dbReference type="RefSeq" id="WP_390198067.1">
    <property type="nucleotide sequence ID" value="NZ_JBHMEP010000022.1"/>
</dbReference>